<feature type="compositionally biased region" description="Low complexity" evidence="1">
    <location>
        <begin position="181"/>
        <end position="203"/>
    </location>
</feature>
<keyword evidence="3" id="KW-1185">Reference proteome</keyword>
<organism evidence="2 3">
    <name type="scientific">Apophysomyces ossiformis</name>
    <dbReference type="NCBI Taxonomy" id="679940"/>
    <lineage>
        <taxon>Eukaryota</taxon>
        <taxon>Fungi</taxon>
        <taxon>Fungi incertae sedis</taxon>
        <taxon>Mucoromycota</taxon>
        <taxon>Mucoromycotina</taxon>
        <taxon>Mucoromycetes</taxon>
        <taxon>Mucorales</taxon>
        <taxon>Mucorineae</taxon>
        <taxon>Mucoraceae</taxon>
        <taxon>Apophysomyces</taxon>
    </lineage>
</organism>
<dbReference type="Proteomes" id="UP000605846">
    <property type="component" value="Unassembled WGS sequence"/>
</dbReference>
<dbReference type="AlphaFoldDB" id="A0A8H7BUD2"/>
<proteinExistence type="predicted"/>
<feature type="region of interest" description="Disordered" evidence="1">
    <location>
        <begin position="253"/>
        <end position="279"/>
    </location>
</feature>
<feature type="region of interest" description="Disordered" evidence="1">
    <location>
        <begin position="1"/>
        <end position="66"/>
    </location>
</feature>
<evidence type="ECO:0000313" key="2">
    <source>
        <dbReference type="EMBL" id="KAF7727127.1"/>
    </source>
</evidence>
<evidence type="ECO:0000256" key="1">
    <source>
        <dbReference type="SAM" id="MobiDB-lite"/>
    </source>
</evidence>
<sequence>MVQSHQSMDESARRLRYKKPNPSPTTSTTSSYVISPRWIPKKDTADTSLPMAQDQKKRSVWNDTSAVKKKVLSPLEDDDPFAGMNSCVDYEAEIERLKALVPKVEAKKRSSPRPRSTGDTIKPPRSSVEIPARASLPPSKSTTLPTKSAPIRRLPTSPPRSRPTSALDMADKSTRAEITQTSPPTTRPTSPVESNNSNNNNDVVSDEDKIRFLEFVRSWTGGWRGWETNRDSLDHIKEAGSLWTEQSPWNTSIDRQRRPLQQSTASSITMRQNNIGDIY</sequence>
<dbReference type="OrthoDB" id="2274429at2759"/>
<evidence type="ECO:0000313" key="3">
    <source>
        <dbReference type="Proteomes" id="UP000605846"/>
    </source>
</evidence>
<name>A0A8H7BUD2_9FUNG</name>
<accession>A0A8H7BUD2</accession>
<feature type="region of interest" description="Disordered" evidence="1">
    <location>
        <begin position="100"/>
        <end position="203"/>
    </location>
</feature>
<protein>
    <submittedName>
        <fullName evidence="2">Uncharacterized protein</fullName>
    </submittedName>
</protein>
<comment type="caution">
    <text evidence="2">The sequence shown here is derived from an EMBL/GenBank/DDBJ whole genome shotgun (WGS) entry which is preliminary data.</text>
</comment>
<reference evidence="2" key="1">
    <citation type="submission" date="2020-01" db="EMBL/GenBank/DDBJ databases">
        <title>Genome Sequencing of Three Apophysomyces-Like Fungal Strains Confirms a Novel Fungal Genus in the Mucoromycota with divergent Burkholderia-like Endosymbiotic Bacteria.</title>
        <authorList>
            <person name="Stajich J.E."/>
            <person name="Macias A.M."/>
            <person name="Carter-House D."/>
            <person name="Lovett B."/>
            <person name="Kasson L.R."/>
            <person name="Berry K."/>
            <person name="Grigoriev I."/>
            <person name="Chang Y."/>
            <person name="Spatafora J."/>
            <person name="Kasson M.T."/>
        </authorList>
    </citation>
    <scope>NUCLEOTIDE SEQUENCE</scope>
    <source>
        <strain evidence="2">NRRL A-21654</strain>
    </source>
</reference>
<gene>
    <name evidence="2" type="ORF">EC973_007988</name>
</gene>
<dbReference type="EMBL" id="JABAYA010000064">
    <property type="protein sequence ID" value="KAF7727127.1"/>
    <property type="molecule type" value="Genomic_DNA"/>
</dbReference>